<gene>
    <name evidence="2" type="primary">LOC128201981</name>
</gene>
<keyword evidence="1" id="KW-1185">Reference proteome</keyword>
<sequence length="179" mass="20261">MAESLFDIFGDHLTRQTMKNVSRQPIANIENMGKTVSIGPIKPNEPLKKGDAKKSFLSNAGKALQSTPARKAFTPRAVNVGSLIYNDTRAETKNKEWNTEELEFTKPSKKYDSYPRDLFGYLQVPEPPILRQFSPPTTPPPTIAQHNVEFDCSYEDEFFKDEFSNDSIPNEDLGLPDLY</sequence>
<dbReference type="RefSeq" id="XP_052756630.1">
    <property type="nucleotide sequence ID" value="XM_052900670.1"/>
</dbReference>
<evidence type="ECO:0000313" key="2">
    <source>
        <dbReference type="RefSeq" id="XP_052756630.1"/>
    </source>
</evidence>
<name>A0ABM3MZD6_GALME</name>
<organism evidence="1 2">
    <name type="scientific">Galleria mellonella</name>
    <name type="common">Greater wax moth</name>
    <dbReference type="NCBI Taxonomy" id="7137"/>
    <lineage>
        <taxon>Eukaryota</taxon>
        <taxon>Metazoa</taxon>
        <taxon>Ecdysozoa</taxon>
        <taxon>Arthropoda</taxon>
        <taxon>Hexapoda</taxon>
        <taxon>Insecta</taxon>
        <taxon>Pterygota</taxon>
        <taxon>Neoptera</taxon>
        <taxon>Endopterygota</taxon>
        <taxon>Lepidoptera</taxon>
        <taxon>Glossata</taxon>
        <taxon>Ditrysia</taxon>
        <taxon>Pyraloidea</taxon>
        <taxon>Pyralidae</taxon>
        <taxon>Galleriinae</taxon>
        <taxon>Galleria</taxon>
    </lineage>
</organism>
<reference evidence="2" key="1">
    <citation type="submission" date="2025-08" db="UniProtKB">
        <authorList>
            <consortium name="RefSeq"/>
        </authorList>
    </citation>
    <scope>IDENTIFICATION</scope>
    <source>
        <tissue evidence="2">Whole larvae</tissue>
    </source>
</reference>
<dbReference type="Proteomes" id="UP001652740">
    <property type="component" value="Unplaced"/>
</dbReference>
<accession>A0ABM3MZD6</accession>
<proteinExistence type="predicted"/>
<dbReference type="GeneID" id="128201981"/>
<evidence type="ECO:0000313" key="1">
    <source>
        <dbReference type="Proteomes" id="UP001652740"/>
    </source>
</evidence>
<protein>
    <submittedName>
        <fullName evidence="2">Uncharacterized protein LOC128201981</fullName>
    </submittedName>
</protein>